<evidence type="ECO:0000313" key="3">
    <source>
        <dbReference type="Proteomes" id="UP001519343"/>
    </source>
</evidence>
<dbReference type="Pfam" id="PF21645">
    <property type="entry name" value="FakA-like_M"/>
    <property type="match status" value="1"/>
</dbReference>
<dbReference type="Pfam" id="PF13684">
    <property type="entry name" value="FakA-like_C"/>
    <property type="match status" value="1"/>
</dbReference>
<gene>
    <name evidence="2" type="ORF">J2Z37_000719</name>
</gene>
<proteinExistence type="predicted"/>
<dbReference type="PROSITE" id="PS51480">
    <property type="entry name" value="DHAL"/>
    <property type="match status" value="1"/>
</dbReference>
<dbReference type="EMBL" id="JAGGKT010000001">
    <property type="protein sequence ID" value="MBP1930732.1"/>
    <property type="molecule type" value="Genomic_DNA"/>
</dbReference>
<dbReference type="InterPro" id="IPR019986">
    <property type="entry name" value="YloV-like"/>
</dbReference>
<evidence type="ECO:0000259" key="1">
    <source>
        <dbReference type="PROSITE" id="PS51480"/>
    </source>
</evidence>
<dbReference type="SMART" id="SM01120">
    <property type="entry name" value="Dak2"/>
    <property type="match status" value="1"/>
</dbReference>
<name>A0ABS4GKQ4_9BACL</name>
<keyword evidence="3" id="KW-1185">Reference proteome</keyword>
<dbReference type="InterPro" id="IPR048394">
    <property type="entry name" value="FakA-like_M"/>
</dbReference>
<dbReference type="InterPro" id="IPR050270">
    <property type="entry name" value="DegV_domain_contain"/>
</dbReference>
<dbReference type="NCBIfam" id="TIGR03599">
    <property type="entry name" value="YloV"/>
    <property type="match status" value="1"/>
</dbReference>
<evidence type="ECO:0000313" key="2">
    <source>
        <dbReference type="EMBL" id="MBP1930732.1"/>
    </source>
</evidence>
<dbReference type="PANTHER" id="PTHR33434">
    <property type="entry name" value="DEGV DOMAIN-CONTAINING PROTEIN DR_1986-RELATED"/>
    <property type="match status" value="1"/>
</dbReference>
<dbReference type="Pfam" id="PF02734">
    <property type="entry name" value="Dak2"/>
    <property type="match status" value="1"/>
</dbReference>
<accession>A0ABS4GKQ4</accession>
<dbReference type="SUPFAM" id="SSF101473">
    <property type="entry name" value="DhaL-like"/>
    <property type="match status" value="1"/>
</dbReference>
<dbReference type="Gene3D" id="1.25.40.340">
    <property type="match status" value="1"/>
</dbReference>
<dbReference type="InterPro" id="IPR004007">
    <property type="entry name" value="DhaL_dom"/>
</dbReference>
<reference evidence="2 3" key="1">
    <citation type="submission" date="2021-03" db="EMBL/GenBank/DDBJ databases">
        <title>Genomic Encyclopedia of Type Strains, Phase IV (KMG-IV): sequencing the most valuable type-strain genomes for metagenomic binning, comparative biology and taxonomic classification.</title>
        <authorList>
            <person name="Goeker M."/>
        </authorList>
    </citation>
    <scope>NUCLEOTIDE SEQUENCE [LARGE SCALE GENOMIC DNA]</scope>
    <source>
        <strain evidence="2 3">DSM 24738</strain>
    </source>
</reference>
<sequence>MGIRQLNGEQFKDMLKAGAANLTRHIEKVNALNVFPVPDGDTGTNMNLTMSSGVNELSKQSFSHVGKTAQAFSKGLLMGARGNSGVILSQLFRGFSKALADADELNAVSLATALSQGVSAAYSAVIKPVEGTILTVAKDAALGAQKSAEINDDLLEVMKATIDSAEKSLAKTPDLLPILKEVGVVDSGGQGLVYIYIGFLQALQGNAVVEELVPTISNELHLDPAQLHLKTDDITFGYCTEFLIHLEQESNFDLAVVRGQLQKWGDSIVAVADDELVKIHIHTEKPGDILNFGQKFGELKGIKIENMRQQHAQILSSAPTIASQKKQPFGIVAVSAGEGISRILKGLGVQEVVSGGQSMNPSTEDLLKAAQRISAENIIFLPNNKNIVMAAEQAASMLDTPAFVIPSRTIPQGIAAMLAYHADTAIVQNLQHMTEALSHVKSGQVTKAVRDSKWDELDIHEGDFLGMLEGDIVVNGQGLPQTALRLLASLIGEDDEVLTILFGQDVEKEQADELANQVEEAYPQLEIDVHFGGQPIYPYIFSVE</sequence>
<dbReference type="InterPro" id="IPR033470">
    <property type="entry name" value="FakA-like_C"/>
</dbReference>
<comment type="caution">
    <text evidence="2">The sequence shown here is derived from an EMBL/GenBank/DDBJ whole genome shotgun (WGS) entry which is preliminary data.</text>
</comment>
<protein>
    <submittedName>
        <fullName evidence="2">DAK2 domain fusion protein YloV</fullName>
    </submittedName>
</protein>
<dbReference type="PANTHER" id="PTHR33434:SF4">
    <property type="entry name" value="PHOSPHATASE PROTEIN"/>
    <property type="match status" value="1"/>
</dbReference>
<dbReference type="RefSeq" id="WP_342453774.1">
    <property type="nucleotide sequence ID" value="NZ_JAGGKT010000001.1"/>
</dbReference>
<dbReference type="SMART" id="SM01121">
    <property type="entry name" value="Dak1_2"/>
    <property type="match status" value="1"/>
</dbReference>
<organism evidence="2 3">
    <name type="scientific">Ammoniphilus resinae</name>
    <dbReference type="NCBI Taxonomy" id="861532"/>
    <lineage>
        <taxon>Bacteria</taxon>
        <taxon>Bacillati</taxon>
        <taxon>Bacillota</taxon>
        <taxon>Bacilli</taxon>
        <taxon>Bacillales</taxon>
        <taxon>Paenibacillaceae</taxon>
        <taxon>Aneurinibacillus group</taxon>
        <taxon>Ammoniphilus</taxon>
    </lineage>
</organism>
<dbReference type="InterPro" id="IPR036117">
    <property type="entry name" value="DhaL_dom_sf"/>
</dbReference>
<feature type="domain" description="DhaL" evidence="1">
    <location>
        <begin position="9"/>
        <end position="201"/>
    </location>
</feature>
<dbReference type="Proteomes" id="UP001519343">
    <property type="component" value="Unassembled WGS sequence"/>
</dbReference>